<evidence type="ECO:0000256" key="4">
    <source>
        <dbReference type="ARBA" id="ARBA00022840"/>
    </source>
</evidence>
<feature type="region of interest" description="Disordered" evidence="5">
    <location>
        <begin position="248"/>
        <end position="307"/>
    </location>
</feature>
<keyword evidence="4" id="KW-0067">ATP-binding</keyword>
<dbReference type="InterPro" id="IPR027417">
    <property type="entry name" value="P-loop_NTPase"/>
</dbReference>
<proteinExistence type="predicted"/>
<evidence type="ECO:0000256" key="1">
    <source>
        <dbReference type="ARBA" id="ARBA00022475"/>
    </source>
</evidence>
<dbReference type="SUPFAM" id="SSF52540">
    <property type="entry name" value="P-loop containing nucleoside triphosphate hydrolases"/>
    <property type="match status" value="2"/>
</dbReference>
<dbReference type="GO" id="GO:0016887">
    <property type="term" value="F:ATP hydrolysis activity"/>
    <property type="evidence" value="ECO:0007669"/>
    <property type="project" value="InterPro"/>
</dbReference>
<accession>A0A290X3B7</accession>
<evidence type="ECO:0000313" key="7">
    <source>
        <dbReference type="EMBL" id="ATD63478.1"/>
    </source>
</evidence>
<dbReference type="Gene3D" id="3.40.50.300">
    <property type="entry name" value="P-loop containing nucleotide triphosphate hydrolases"/>
    <property type="match status" value="2"/>
</dbReference>
<sequence length="539" mass="58786">MPALLQLDRLSFVLPDGRTLFSDLQFAFAPQRIGLVGDNGVGKSVLARLLAGQAQPSSGAVRCDGSVHYVAQELDPQRYPSVAALAGMQEVLAALARIAAGSIDEADYALVGERWDASARLRQALDALDLRHVDADTPTSRLSGGERQRIALQGAWLSQADWLVLDEPSNHLDAQQRARLVAQMARWPGGLLLISHDRALLQHVDAIVELSPQGLRSYGGNYALYAQQRELEQAGYVAALQAEKAGARREQREAQQQAERQHKRVTRGEREGREGNQSKLLLDAKKEKSQDSQGKLRLRAQEAQQARQQRVMDASARCAPEVERLLLAPGSLVPNGKLLLELRDVVLPHGQAHAINLLLSGPRRLAVTGDNGSGKSTLLRVIAGQLAPASGELRCHAQVAWLDQHAGLREGERSAVQRLQERNSILPEGELRTRLALLGIAGARATMPSRLLSGGERMKVALAAELYAQAPPQLLLLDEPDNHLDLASLQALEQMLLQYQGALLVVSHDRAFLDGLKLDPEGLTMHKRQSSENSHARCL</sequence>
<dbReference type="FunFam" id="3.40.50.300:FF:001320">
    <property type="entry name" value="Heme ABC transporter ATP-binding protein"/>
    <property type="match status" value="1"/>
</dbReference>
<keyword evidence="1" id="KW-1003">Cell membrane</keyword>
<dbReference type="AlphaFoldDB" id="A0A290X3B7"/>
<dbReference type="PROSITE" id="PS00211">
    <property type="entry name" value="ABC_TRANSPORTER_1"/>
    <property type="match status" value="1"/>
</dbReference>
<dbReference type="GO" id="GO:0005524">
    <property type="term" value="F:ATP binding"/>
    <property type="evidence" value="ECO:0007669"/>
    <property type="project" value="UniProtKB-KW"/>
</dbReference>
<evidence type="ECO:0000259" key="6">
    <source>
        <dbReference type="PROSITE" id="PS50893"/>
    </source>
</evidence>
<dbReference type="CDD" id="cd03221">
    <property type="entry name" value="ABCF_EF-3"/>
    <property type="match status" value="1"/>
</dbReference>
<dbReference type="PROSITE" id="PS50893">
    <property type="entry name" value="ABC_TRANSPORTER_2"/>
    <property type="match status" value="1"/>
</dbReference>
<keyword evidence="8" id="KW-1185">Reference proteome</keyword>
<feature type="domain" description="ABC transporter" evidence="6">
    <location>
        <begin position="5"/>
        <end position="237"/>
    </location>
</feature>
<evidence type="ECO:0000256" key="5">
    <source>
        <dbReference type="SAM" id="MobiDB-lite"/>
    </source>
</evidence>
<dbReference type="InterPro" id="IPR050611">
    <property type="entry name" value="ABCF"/>
</dbReference>
<dbReference type="PANTHER" id="PTHR19211:SF6">
    <property type="entry name" value="BLL7188 PROTEIN"/>
    <property type="match status" value="1"/>
</dbReference>
<dbReference type="Pfam" id="PF00005">
    <property type="entry name" value="ABC_tran"/>
    <property type="match status" value="2"/>
</dbReference>
<evidence type="ECO:0000256" key="3">
    <source>
        <dbReference type="ARBA" id="ARBA00022741"/>
    </source>
</evidence>
<keyword evidence="3" id="KW-0547">Nucleotide-binding</keyword>
<name>A0A290X3B7_9BURK</name>
<evidence type="ECO:0000256" key="2">
    <source>
        <dbReference type="ARBA" id="ARBA00022737"/>
    </source>
</evidence>
<dbReference type="EMBL" id="CP023422">
    <property type="protein sequence ID" value="ATD63478.1"/>
    <property type="molecule type" value="Genomic_DNA"/>
</dbReference>
<keyword evidence="1" id="KW-0472">Membrane</keyword>
<dbReference type="InterPro" id="IPR017871">
    <property type="entry name" value="ABC_transporter-like_CS"/>
</dbReference>
<evidence type="ECO:0000313" key="8">
    <source>
        <dbReference type="Proteomes" id="UP000218437"/>
    </source>
</evidence>
<dbReference type="SMART" id="SM00382">
    <property type="entry name" value="AAA"/>
    <property type="match status" value="2"/>
</dbReference>
<gene>
    <name evidence="7" type="ORF">CNX70_27445</name>
</gene>
<dbReference type="PANTHER" id="PTHR19211">
    <property type="entry name" value="ATP-BINDING TRANSPORT PROTEIN-RELATED"/>
    <property type="match status" value="1"/>
</dbReference>
<organism evidence="7 8">
    <name type="scientific">Janthinobacterium svalbardensis</name>
    <dbReference type="NCBI Taxonomy" id="368607"/>
    <lineage>
        <taxon>Bacteria</taxon>
        <taxon>Pseudomonadati</taxon>
        <taxon>Pseudomonadota</taxon>
        <taxon>Betaproteobacteria</taxon>
        <taxon>Burkholderiales</taxon>
        <taxon>Oxalobacteraceae</taxon>
        <taxon>Janthinobacterium</taxon>
    </lineage>
</organism>
<dbReference type="KEGG" id="jsv:CNX70_27445"/>
<dbReference type="Proteomes" id="UP000218437">
    <property type="component" value="Chromosome"/>
</dbReference>
<reference evidence="7 8" key="1">
    <citation type="submission" date="2017-09" db="EMBL/GenBank/DDBJ databases">
        <title>Complete genome sequence of Janthinobacterium svalbardensis PAMC 27463.</title>
        <authorList>
            <person name="Cho Y.-J."/>
            <person name="Cho A."/>
            <person name="Kim O.-S."/>
            <person name="Lee J.-I."/>
        </authorList>
    </citation>
    <scope>NUCLEOTIDE SEQUENCE [LARGE SCALE GENOMIC DNA]</scope>
    <source>
        <strain evidence="7 8">PAMC 27463</strain>
    </source>
</reference>
<keyword evidence="2" id="KW-0677">Repeat</keyword>
<dbReference type="RefSeq" id="WP_096238139.1">
    <property type="nucleotide sequence ID" value="NZ_CP023422.1"/>
</dbReference>
<feature type="compositionally biased region" description="Basic and acidic residues" evidence="5">
    <location>
        <begin position="266"/>
        <end position="290"/>
    </location>
</feature>
<protein>
    <submittedName>
        <fullName evidence="7">Protein LkcJ</fullName>
    </submittedName>
</protein>
<dbReference type="InterPro" id="IPR003439">
    <property type="entry name" value="ABC_transporter-like_ATP-bd"/>
</dbReference>
<dbReference type="InterPro" id="IPR003593">
    <property type="entry name" value="AAA+_ATPase"/>
</dbReference>